<reference evidence="1 2" key="1">
    <citation type="submission" date="2022-05" db="EMBL/GenBank/DDBJ databases">
        <title>Genome Sequencing of Bee-Associated Microbes.</title>
        <authorList>
            <person name="Dunlap C."/>
        </authorList>
    </citation>
    <scope>NUCLEOTIDE SEQUENCE [LARGE SCALE GENOMIC DNA]</scope>
    <source>
        <strain evidence="1 2">NRRL B-14421</strain>
    </source>
</reference>
<accession>A0ABT4GNW7</accession>
<name>A0ABT4GNW7_9BACL</name>
<comment type="caution">
    <text evidence="1">The sequence shown here is derived from an EMBL/GenBank/DDBJ whole genome shotgun (WGS) entry which is preliminary data.</text>
</comment>
<protein>
    <submittedName>
        <fullName evidence="1">Uncharacterized protein</fullName>
    </submittedName>
</protein>
<evidence type="ECO:0000313" key="2">
    <source>
        <dbReference type="Proteomes" id="UP001527099"/>
    </source>
</evidence>
<gene>
    <name evidence="1" type="ORF">M5X19_34400</name>
</gene>
<keyword evidence="2" id="KW-1185">Reference proteome</keyword>
<organism evidence="1 2">
    <name type="scientific">Paenibacillus alginolyticus</name>
    <dbReference type="NCBI Taxonomy" id="59839"/>
    <lineage>
        <taxon>Bacteria</taxon>
        <taxon>Bacillati</taxon>
        <taxon>Bacillota</taxon>
        <taxon>Bacilli</taxon>
        <taxon>Bacillales</taxon>
        <taxon>Paenibacillaceae</taxon>
        <taxon>Paenibacillus</taxon>
    </lineage>
</organism>
<proteinExistence type="predicted"/>
<dbReference type="Proteomes" id="UP001527099">
    <property type="component" value="Unassembled WGS sequence"/>
</dbReference>
<dbReference type="RefSeq" id="WP_029197230.1">
    <property type="nucleotide sequence ID" value="NZ_JAMDMW010000043.1"/>
</dbReference>
<evidence type="ECO:0000313" key="1">
    <source>
        <dbReference type="EMBL" id="MCY9697912.1"/>
    </source>
</evidence>
<sequence length="176" mass="21120">MEEQRLRAKELFDLYRGHFFQMHRDGVFEEYKTYEIESQIEIDWYNEWIDTCTNHLSIRDWDAITSLELLAKYYQDSRILDNVIAFASRHIMGADSIVKLMYAEKLMDLIKSLKKVVSREKRHAAYQLTYKMLEDIILKPLIIDPGHELDQYHLKDKKSLNSRAKKSMDEIRNVRD</sequence>
<dbReference type="EMBL" id="JAMDMX010000174">
    <property type="protein sequence ID" value="MCY9697912.1"/>
    <property type="molecule type" value="Genomic_DNA"/>
</dbReference>